<comment type="caution">
    <text evidence="1">The sequence shown here is derived from an EMBL/GenBank/DDBJ whole genome shotgun (WGS) entry which is preliminary data.</text>
</comment>
<protein>
    <submittedName>
        <fullName evidence="1">Uncharacterized protein</fullName>
    </submittedName>
</protein>
<keyword evidence="2" id="KW-1185">Reference proteome</keyword>
<reference evidence="1 2" key="1">
    <citation type="journal article" date="2020" name="BMC Genomics">
        <title>Intraspecific diversification of the crop wild relative Brassica cretica Lam. using demographic model selection.</title>
        <authorList>
            <person name="Kioukis A."/>
            <person name="Michalopoulou V.A."/>
            <person name="Briers L."/>
            <person name="Pirintsos S."/>
            <person name="Studholme D.J."/>
            <person name="Pavlidis P."/>
            <person name="Sarris P.F."/>
        </authorList>
    </citation>
    <scope>NUCLEOTIDE SEQUENCE [LARGE SCALE GENOMIC DNA]</scope>
    <source>
        <strain evidence="2">cv. PFS-1207/04</strain>
    </source>
</reference>
<dbReference type="EMBL" id="QGKV02000832">
    <property type="protein sequence ID" value="KAF3546085.1"/>
    <property type="molecule type" value="Genomic_DNA"/>
</dbReference>
<sequence length="51" mass="5301">MSCRAAVLPCCRAAVLPCCRAAVLPCCRAAVLLMASICSAFSGLYDFTTTV</sequence>
<proteinExistence type="predicted"/>
<accession>A0ABQ7C1M5</accession>
<dbReference type="Proteomes" id="UP000266723">
    <property type="component" value="Unassembled WGS sequence"/>
</dbReference>
<name>A0ABQ7C1M5_BRACR</name>
<evidence type="ECO:0000313" key="2">
    <source>
        <dbReference type="Proteomes" id="UP000266723"/>
    </source>
</evidence>
<organism evidence="1 2">
    <name type="scientific">Brassica cretica</name>
    <name type="common">Mustard</name>
    <dbReference type="NCBI Taxonomy" id="69181"/>
    <lineage>
        <taxon>Eukaryota</taxon>
        <taxon>Viridiplantae</taxon>
        <taxon>Streptophyta</taxon>
        <taxon>Embryophyta</taxon>
        <taxon>Tracheophyta</taxon>
        <taxon>Spermatophyta</taxon>
        <taxon>Magnoliopsida</taxon>
        <taxon>eudicotyledons</taxon>
        <taxon>Gunneridae</taxon>
        <taxon>Pentapetalae</taxon>
        <taxon>rosids</taxon>
        <taxon>malvids</taxon>
        <taxon>Brassicales</taxon>
        <taxon>Brassicaceae</taxon>
        <taxon>Brassiceae</taxon>
        <taxon>Brassica</taxon>
    </lineage>
</organism>
<gene>
    <name evidence="1" type="ORF">DY000_02001321</name>
</gene>
<evidence type="ECO:0000313" key="1">
    <source>
        <dbReference type="EMBL" id="KAF3546085.1"/>
    </source>
</evidence>